<proteinExistence type="predicted"/>
<feature type="compositionally biased region" description="Low complexity" evidence="1">
    <location>
        <begin position="19"/>
        <end position="34"/>
    </location>
</feature>
<sequence length="203" mass="22352">MIVFKMYIASAATSGNECGDSSGSSGPQQGRGVRSLNHWTGDGWAAVHQHQQYLNATPHSSHLRLLGADVLGHSLGALRHRVLGQLTRQQQTHSSLNLPACDCRLLVIMRQPARLSGNPLEDVVHEGVHYRHRLRRDARVRMHLTQHLVDVDGVALLLLLLLLLLFFALSVFGTFTFDAFFFAALPDTTLGAITVAQPPLPRQ</sequence>
<name>A0ABR4PZH0_9CEST</name>
<comment type="caution">
    <text evidence="3">The sequence shown here is derived from an EMBL/GenBank/DDBJ whole genome shotgun (WGS) entry which is preliminary data.</text>
</comment>
<keyword evidence="2" id="KW-0472">Membrane</keyword>
<accession>A0ABR4PZH0</accession>
<evidence type="ECO:0000256" key="2">
    <source>
        <dbReference type="SAM" id="Phobius"/>
    </source>
</evidence>
<keyword evidence="2" id="KW-0812">Transmembrane</keyword>
<evidence type="ECO:0000256" key="1">
    <source>
        <dbReference type="SAM" id="MobiDB-lite"/>
    </source>
</evidence>
<reference evidence="3 4" key="1">
    <citation type="journal article" date="2022" name="Front. Cell. Infect. Microbiol.">
        <title>The Genomes of Two Strains of Taenia crassiceps the Animal Model for the Study of Human Cysticercosis.</title>
        <authorList>
            <person name="Bobes R.J."/>
            <person name="Estrada K."/>
            <person name="Rios-Valencia D.G."/>
            <person name="Calderon-Gallegos A."/>
            <person name="de la Torre P."/>
            <person name="Carrero J.C."/>
            <person name="Sanchez-Flores A."/>
            <person name="Laclette J.P."/>
        </authorList>
    </citation>
    <scope>NUCLEOTIDE SEQUENCE [LARGE SCALE GENOMIC DNA]</scope>
    <source>
        <strain evidence="3">WFUcys</strain>
    </source>
</reference>
<evidence type="ECO:0000313" key="4">
    <source>
        <dbReference type="Proteomes" id="UP001651158"/>
    </source>
</evidence>
<gene>
    <name evidence="3" type="ORF">TcWFU_000808</name>
</gene>
<dbReference type="EMBL" id="JAKROA010000025">
    <property type="protein sequence ID" value="KAL5102769.1"/>
    <property type="molecule type" value="Genomic_DNA"/>
</dbReference>
<organism evidence="3 4">
    <name type="scientific">Taenia crassiceps</name>
    <dbReference type="NCBI Taxonomy" id="6207"/>
    <lineage>
        <taxon>Eukaryota</taxon>
        <taxon>Metazoa</taxon>
        <taxon>Spiralia</taxon>
        <taxon>Lophotrochozoa</taxon>
        <taxon>Platyhelminthes</taxon>
        <taxon>Cestoda</taxon>
        <taxon>Eucestoda</taxon>
        <taxon>Cyclophyllidea</taxon>
        <taxon>Taeniidae</taxon>
        <taxon>Taenia</taxon>
    </lineage>
</organism>
<protein>
    <submittedName>
        <fullName evidence="3">Uncharacterized protein</fullName>
    </submittedName>
</protein>
<evidence type="ECO:0000313" key="3">
    <source>
        <dbReference type="EMBL" id="KAL5102769.1"/>
    </source>
</evidence>
<feature type="transmembrane region" description="Helical" evidence="2">
    <location>
        <begin position="151"/>
        <end position="173"/>
    </location>
</feature>
<keyword evidence="4" id="KW-1185">Reference proteome</keyword>
<feature type="region of interest" description="Disordered" evidence="1">
    <location>
        <begin position="14"/>
        <end position="34"/>
    </location>
</feature>
<dbReference type="Proteomes" id="UP001651158">
    <property type="component" value="Unassembled WGS sequence"/>
</dbReference>
<keyword evidence="2" id="KW-1133">Transmembrane helix</keyword>